<evidence type="ECO:0000313" key="1">
    <source>
        <dbReference type="EMBL" id="RSM90673.1"/>
    </source>
</evidence>
<protein>
    <recommendedName>
        <fullName evidence="3">Resolvase/invertase-type recombinase catalytic domain-containing protein</fullName>
    </recommendedName>
</protein>
<evidence type="ECO:0008006" key="3">
    <source>
        <dbReference type="Google" id="ProtNLM"/>
    </source>
</evidence>
<name>A0A428ZRR4_KIBAR</name>
<dbReference type="AlphaFoldDB" id="A0A428ZRR4"/>
<accession>A0A428ZRR4</accession>
<comment type="caution">
    <text evidence="1">The sequence shown here is derived from an EMBL/GenBank/DDBJ whole genome shotgun (WGS) entry which is preliminary data.</text>
</comment>
<gene>
    <name evidence="1" type="ORF">DMH04_04210</name>
</gene>
<dbReference type="OrthoDB" id="3695289at2"/>
<sequence>MATTGRQAATMHEEDAFEVLARLKLLEQTLTQPPVFRAESASRPLVYGYVRSVTYRPRYVEACRRALERYCRKEKLSLCGVFTDHGIPADRVVRPGLTGLCDVLRLPDSFAAVMVRAEHLSSDEQIAKLLAEQVRATGARLLFVRPHSTCAELPASGVAALPGSGAYAGLPQWWQ</sequence>
<proteinExistence type="predicted"/>
<dbReference type="RefSeq" id="WP_051793815.1">
    <property type="nucleotide sequence ID" value="NZ_QHKI01000002.1"/>
</dbReference>
<organism evidence="1 2">
    <name type="scientific">Kibdelosporangium aridum</name>
    <dbReference type="NCBI Taxonomy" id="2030"/>
    <lineage>
        <taxon>Bacteria</taxon>
        <taxon>Bacillati</taxon>
        <taxon>Actinomycetota</taxon>
        <taxon>Actinomycetes</taxon>
        <taxon>Pseudonocardiales</taxon>
        <taxon>Pseudonocardiaceae</taxon>
        <taxon>Kibdelosporangium</taxon>
    </lineage>
</organism>
<dbReference type="EMBL" id="QHKI01000002">
    <property type="protein sequence ID" value="RSM90673.1"/>
    <property type="molecule type" value="Genomic_DNA"/>
</dbReference>
<evidence type="ECO:0000313" key="2">
    <source>
        <dbReference type="Proteomes" id="UP000287547"/>
    </source>
</evidence>
<reference evidence="1 2" key="1">
    <citation type="submission" date="2018-05" db="EMBL/GenBank/DDBJ databases">
        <title>Evolution of GPA BGCs.</title>
        <authorList>
            <person name="Waglechner N."/>
            <person name="Wright G.D."/>
        </authorList>
    </citation>
    <scope>NUCLEOTIDE SEQUENCE [LARGE SCALE GENOMIC DNA]</scope>
    <source>
        <strain evidence="1 2">A82846</strain>
    </source>
</reference>
<dbReference type="Proteomes" id="UP000287547">
    <property type="component" value="Unassembled WGS sequence"/>
</dbReference>